<accession>A0A1H5V1A4</accession>
<protein>
    <submittedName>
        <fullName evidence="1">Uncharacterized protein</fullName>
    </submittedName>
</protein>
<proteinExistence type="predicted"/>
<gene>
    <name evidence="1" type="ORF">SAMN05421847_1002</name>
</gene>
<evidence type="ECO:0000313" key="1">
    <source>
        <dbReference type="EMBL" id="SEF81155.1"/>
    </source>
</evidence>
<keyword evidence="2" id="KW-1185">Reference proteome</keyword>
<reference evidence="2" key="1">
    <citation type="submission" date="2016-10" db="EMBL/GenBank/DDBJ databases">
        <authorList>
            <person name="Varghese N."/>
            <person name="Submissions S."/>
        </authorList>
    </citation>
    <scope>NUCLEOTIDE SEQUENCE [LARGE SCALE GENOMIC DNA]</scope>
    <source>
        <strain evidence="2">DSM 21580</strain>
    </source>
</reference>
<sequence>MIDFSGKLIKKNDFIILAAKETKDFCKLKFNKECKM</sequence>
<name>A0A1H5V1A4_9FLAO</name>
<evidence type="ECO:0000313" key="2">
    <source>
        <dbReference type="Proteomes" id="UP000236738"/>
    </source>
</evidence>
<dbReference type="AlphaFoldDB" id="A0A1H5V1A4"/>
<organism evidence="1 2">
    <name type="scientific">Halpernia humi</name>
    <dbReference type="NCBI Taxonomy" id="493375"/>
    <lineage>
        <taxon>Bacteria</taxon>
        <taxon>Pseudomonadati</taxon>
        <taxon>Bacteroidota</taxon>
        <taxon>Flavobacteriia</taxon>
        <taxon>Flavobacteriales</taxon>
        <taxon>Weeksellaceae</taxon>
        <taxon>Chryseobacterium group</taxon>
        <taxon>Halpernia</taxon>
    </lineage>
</organism>
<dbReference type="Proteomes" id="UP000236738">
    <property type="component" value="Unassembled WGS sequence"/>
</dbReference>
<dbReference type="EMBL" id="FNUS01000001">
    <property type="protein sequence ID" value="SEF81155.1"/>
    <property type="molecule type" value="Genomic_DNA"/>
</dbReference>